<gene>
    <name evidence="3" type="ORF">DWV56_03170</name>
</gene>
<protein>
    <submittedName>
        <fullName evidence="3">Glycosyltransferase family 1 protein</fullName>
    </submittedName>
</protein>
<feature type="domain" description="Glycosyl transferase family 1" evidence="2">
    <location>
        <begin position="216"/>
        <end position="376"/>
    </location>
</feature>
<keyword evidence="1 3" id="KW-0808">Transferase</keyword>
<name>A0A413CWY1_9FIRM</name>
<accession>A0A413CWY1</accession>
<dbReference type="PANTHER" id="PTHR46401">
    <property type="entry name" value="GLYCOSYLTRANSFERASE WBBK-RELATED"/>
    <property type="match status" value="1"/>
</dbReference>
<evidence type="ECO:0000313" key="4">
    <source>
        <dbReference type="Proteomes" id="UP000284651"/>
    </source>
</evidence>
<organism evidence="3 4">
    <name type="scientific">Holdemanella biformis</name>
    <dbReference type="NCBI Taxonomy" id="1735"/>
    <lineage>
        <taxon>Bacteria</taxon>
        <taxon>Bacillati</taxon>
        <taxon>Bacillota</taxon>
        <taxon>Erysipelotrichia</taxon>
        <taxon>Erysipelotrichales</taxon>
        <taxon>Erysipelotrichaceae</taxon>
        <taxon>Holdemanella</taxon>
    </lineage>
</organism>
<sequence>MGLFPKEYETTILENSIVGVQNAANKFQWGIVNGLDGIEDAHFKIVNSLYIGSYPKRYTELKIPSFQFSHSGNAKDINVGFTNLTILKNFSRYIGIKKQVDKWAKEKREDKKVLMAYAMTSPFVEILNYVKRKYPHITCCLIVPDLPEYMNASSMENKFYINAKKLQIRHFKRNLKRVDCYVFLTEFMKEWFDWDIKYTVVEGISSKTRKDLGEPDQIQEKRKSILYAGMIEEKYGVVDLVKAFMKINDDKWTLELFGNGSSINKIKELSKKDPRVHLRGTAPNAQVLQEQKDVEILVNPRNDTQSFTKYSFPSKVIEYMGSGTPMIGYKLSGMPDEYKEYFYCVDNTQDGLYKTLKKTMELSTEERRKMGYKAQEFIVTKKTAVVQCSKIVEMLDEL</sequence>
<dbReference type="Proteomes" id="UP000284651">
    <property type="component" value="Unassembled WGS sequence"/>
</dbReference>
<dbReference type="Pfam" id="PF00534">
    <property type="entry name" value="Glycos_transf_1"/>
    <property type="match status" value="1"/>
</dbReference>
<evidence type="ECO:0000259" key="2">
    <source>
        <dbReference type="Pfam" id="PF00534"/>
    </source>
</evidence>
<dbReference type="InterPro" id="IPR001296">
    <property type="entry name" value="Glyco_trans_1"/>
</dbReference>
<dbReference type="AlphaFoldDB" id="A0A413CWY1"/>
<evidence type="ECO:0000256" key="1">
    <source>
        <dbReference type="ARBA" id="ARBA00022679"/>
    </source>
</evidence>
<dbReference type="GO" id="GO:0016757">
    <property type="term" value="F:glycosyltransferase activity"/>
    <property type="evidence" value="ECO:0007669"/>
    <property type="project" value="InterPro"/>
</dbReference>
<comment type="caution">
    <text evidence="3">The sequence shown here is derived from an EMBL/GenBank/DDBJ whole genome shotgun (WGS) entry which is preliminary data.</text>
</comment>
<evidence type="ECO:0000313" key="3">
    <source>
        <dbReference type="EMBL" id="RGW76137.1"/>
    </source>
</evidence>
<reference evidence="3 4" key="1">
    <citation type="submission" date="2018-08" db="EMBL/GenBank/DDBJ databases">
        <title>A genome reference for cultivated species of the human gut microbiota.</title>
        <authorList>
            <person name="Zou Y."/>
            <person name="Xue W."/>
            <person name="Luo G."/>
        </authorList>
    </citation>
    <scope>NUCLEOTIDE SEQUENCE [LARGE SCALE GENOMIC DNA]</scope>
    <source>
        <strain evidence="3 4">AF10-31</strain>
    </source>
</reference>
<dbReference type="EMBL" id="QSAT01000006">
    <property type="protein sequence ID" value="RGW76137.1"/>
    <property type="molecule type" value="Genomic_DNA"/>
</dbReference>
<dbReference type="PANTHER" id="PTHR46401:SF2">
    <property type="entry name" value="GLYCOSYLTRANSFERASE WBBK-RELATED"/>
    <property type="match status" value="1"/>
</dbReference>
<dbReference type="SUPFAM" id="SSF53756">
    <property type="entry name" value="UDP-Glycosyltransferase/glycogen phosphorylase"/>
    <property type="match status" value="1"/>
</dbReference>
<dbReference type="Gene3D" id="3.40.50.2000">
    <property type="entry name" value="Glycogen Phosphorylase B"/>
    <property type="match status" value="1"/>
</dbReference>
<proteinExistence type="predicted"/>